<evidence type="ECO:0000313" key="2">
    <source>
        <dbReference type="Proteomes" id="UP001056120"/>
    </source>
</evidence>
<name>A0ACB9A426_9ASTR</name>
<proteinExistence type="predicted"/>
<dbReference type="Proteomes" id="UP001056120">
    <property type="component" value="Linkage Group LG25"/>
</dbReference>
<comment type="caution">
    <text evidence="1">The sequence shown here is derived from an EMBL/GenBank/DDBJ whole genome shotgun (WGS) entry which is preliminary data.</text>
</comment>
<dbReference type="EMBL" id="CM042042">
    <property type="protein sequence ID" value="KAI3704476.1"/>
    <property type="molecule type" value="Genomic_DNA"/>
</dbReference>
<reference evidence="1 2" key="2">
    <citation type="journal article" date="2022" name="Mol. Ecol. Resour.">
        <title>The genomes of chicory, endive, great burdock and yacon provide insights into Asteraceae paleo-polyploidization history and plant inulin production.</title>
        <authorList>
            <person name="Fan W."/>
            <person name="Wang S."/>
            <person name="Wang H."/>
            <person name="Wang A."/>
            <person name="Jiang F."/>
            <person name="Liu H."/>
            <person name="Zhao H."/>
            <person name="Xu D."/>
            <person name="Zhang Y."/>
        </authorList>
    </citation>
    <scope>NUCLEOTIDE SEQUENCE [LARGE SCALE GENOMIC DNA]</scope>
    <source>
        <strain evidence="2">cv. Yunnan</strain>
        <tissue evidence="1">Leaves</tissue>
    </source>
</reference>
<sequence>MASSRGGGVGCVRACRGGSPGGWNRSRLWVVAFQMRSSQGQHKPHDIRLILAGSEIGTAVVGRVLPGDAM</sequence>
<protein>
    <submittedName>
        <fullName evidence="1">Uncharacterized protein</fullName>
    </submittedName>
</protein>
<organism evidence="1 2">
    <name type="scientific">Smallanthus sonchifolius</name>
    <dbReference type="NCBI Taxonomy" id="185202"/>
    <lineage>
        <taxon>Eukaryota</taxon>
        <taxon>Viridiplantae</taxon>
        <taxon>Streptophyta</taxon>
        <taxon>Embryophyta</taxon>
        <taxon>Tracheophyta</taxon>
        <taxon>Spermatophyta</taxon>
        <taxon>Magnoliopsida</taxon>
        <taxon>eudicotyledons</taxon>
        <taxon>Gunneridae</taxon>
        <taxon>Pentapetalae</taxon>
        <taxon>asterids</taxon>
        <taxon>campanulids</taxon>
        <taxon>Asterales</taxon>
        <taxon>Asteraceae</taxon>
        <taxon>Asteroideae</taxon>
        <taxon>Heliantheae alliance</taxon>
        <taxon>Millerieae</taxon>
        <taxon>Smallanthus</taxon>
    </lineage>
</organism>
<keyword evidence="2" id="KW-1185">Reference proteome</keyword>
<reference evidence="2" key="1">
    <citation type="journal article" date="2022" name="Mol. Ecol. Resour.">
        <title>The genomes of chicory, endive, great burdock and yacon provide insights into Asteraceae palaeo-polyploidization history and plant inulin production.</title>
        <authorList>
            <person name="Fan W."/>
            <person name="Wang S."/>
            <person name="Wang H."/>
            <person name="Wang A."/>
            <person name="Jiang F."/>
            <person name="Liu H."/>
            <person name="Zhao H."/>
            <person name="Xu D."/>
            <person name="Zhang Y."/>
        </authorList>
    </citation>
    <scope>NUCLEOTIDE SEQUENCE [LARGE SCALE GENOMIC DNA]</scope>
    <source>
        <strain evidence="2">cv. Yunnan</strain>
    </source>
</reference>
<accession>A0ACB9A426</accession>
<gene>
    <name evidence="1" type="ORF">L1987_74697</name>
</gene>
<evidence type="ECO:0000313" key="1">
    <source>
        <dbReference type="EMBL" id="KAI3704476.1"/>
    </source>
</evidence>